<evidence type="ECO:0000256" key="1">
    <source>
        <dbReference type="SAM" id="SignalP"/>
    </source>
</evidence>
<dbReference type="InterPro" id="IPR012938">
    <property type="entry name" value="Glc/Sorbosone_DH"/>
</dbReference>
<evidence type="ECO:0000259" key="2">
    <source>
        <dbReference type="Pfam" id="PF07995"/>
    </source>
</evidence>
<gene>
    <name evidence="3" type="ORF">AWB80_05266</name>
</gene>
<accession>A0A158CHI3</accession>
<dbReference type="PANTHER" id="PTHR33546:SF1">
    <property type="entry name" value="LARGE, MULTIFUNCTIONAL SECRETED PROTEIN"/>
    <property type="match status" value="1"/>
</dbReference>
<dbReference type="InterPro" id="IPR011041">
    <property type="entry name" value="Quinoprot_gluc/sorb_DH_b-prop"/>
</dbReference>
<dbReference type="AlphaFoldDB" id="A0A158CHI3"/>
<protein>
    <submittedName>
        <fullName evidence="3">Glucose/sorbosone dehydrogenase-like protein</fullName>
    </submittedName>
</protein>
<dbReference type="OrthoDB" id="9770043at2"/>
<dbReference type="InterPro" id="IPR011042">
    <property type="entry name" value="6-blade_b-propeller_TolB-like"/>
</dbReference>
<comment type="caution">
    <text evidence="3">The sequence shown here is derived from an EMBL/GenBank/DDBJ whole genome shotgun (WGS) entry which is preliminary data.</text>
</comment>
<dbReference type="Gene3D" id="2.120.10.30">
    <property type="entry name" value="TolB, C-terminal domain"/>
    <property type="match status" value="1"/>
</dbReference>
<dbReference type="SUPFAM" id="SSF50952">
    <property type="entry name" value="Soluble quinoprotein glucose dehydrogenase"/>
    <property type="match status" value="1"/>
</dbReference>
<proteinExistence type="predicted"/>
<reference evidence="3" key="1">
    <citation type="submission" date="2016-01" db="EMBL/GenBank/DDBJ databases">
        <authorList>
            <person name="Peeters C."/>
        </authorList>
    </citation>
    <scope>NUCLEOTIDE SEQUENCE [LARGE SCALE GENOMIC DNA]</scope>
    <source>
        <strain evidence="3">LMG 29323</strain>
    </source>
</reference>
<sequence length="422" mass="45789">MNATLKLLPLAVGAMFACLPYANAAQDNVNTLSNFRQTGNATPAEKIPQAGPTADALRKNLEQIKLPPGFKIELYAVVPEARHMAIEPSTGVVFVGTRKNRVWQVTDRTKQRVASDVVQFASSVTFKVPNGVCFSPDGVLYVVEQNRVLAFPAAQFFGEGGPDVAAAVVVPQGKLIPTAFESFNHGARACRIGPDKKLYIALGQPWNVPPKDKLAELDKNGLAGIIRMDQDGKNREVYAHGVRNSVGLDFNPKDKTLWFTDNQVDGMGDDVPPGELNHATKAGENFGFPWYGGGKVRTVDYKDQNPPAGVVFPQVEFAAHAADLGMSFYNGKMFPQKYQGGIFDAEHGSWNRTTPIGARIMYIPVKDDGTAGEAEVFAEGWLTPTGEYMGRPVDVQMLQDGSLLVSDDYAGAIYRISYTGAK</sequence>
<feature type="signal peptide" evidence="1">
    <location>
        <begin position="1"/>
        <end position="24"/>
    </location>
</feature>
<dbReference type="EMBL" id="FCOE02000021">
    <property type="protein sequence ID" value="SAK81838.1"/>
    <property type="molecule type" value="Genomic_DNA"/>
</dbReference>
<keyword evidence="1" id="KW-0732">Signal</keyword>
<organism evidence="3 4">
    <name type="scientific">Caballeronia pedi</name>
    <dbReference type="NCBI Taxonomy" id="1777141"/>
    <lineage>
        <taxon>Bacteria</taxon>
        <taxon>Pseudomonadati</taxon>
        <taxon>Pseudomonadota</taxon>
        <taxon>Betaproteobacteria</taxon>
        <taxon>Burkholderiales</taxon>
        <taxon>Burkholderiaceae</taxon>
        <taxon>Caballeronia</taxon>
    </lineage>
</organism>
<dbReference type="Pfam" id="PF07995">
    <property type="entry name" value="GSDH"/>
    <property type="match status" value="1"/>
</dbReference>
<evidence type="ECO:0000313" key="4">
    <source>
        <dbReference type="Proteomes" id="UP000054911"/>
    </source>
</evidence>
<evidence type="ECO:0000313" key="3">
    <source>
        <dbReference type="EMBL" id="SAK81838.1"/>
    </source>
</evidence>
<feature type="domain" description="Glucose/Sorbosone dehydrogenase" evidence="2">
    <location>
        <begin position="184"/>
        <end position="343"/>
    </location>
</feature>
<dbReference type="STRING" id="1777141.AWB80_05266"/>
<dbReference type="Proteomes" id="UP000054911">
    <property type="component" value="Unassembled WGS sequence"/>
</dbReference>
<name>A0A158CHI3_9BURK</name>
<keyword evidence="4" id="KW-1185">Reference proteome</keyword>
<feature type="chain" id="PRO_5007622961" evidence="1">
    <location>
        <begin position="25"/>
        <end position="422"/>
    </location>
</feature>
<dbReference type="PANTHER" id="PTHR33546">
    <property type="entry name" value="LARGE, MULTIFUNCTIONAL SECRETED PROTEIN-RELATED"/>
    <property type="match status" value="1"/>
</dbReference>
<dbReference type="PROSITE" id="PS51257">
    <property type="entry name" value="PROKAR_LIPOPROTEIN"/>
    <property type="match status" value="1"/>
</dbReference>
<dbReference type="RefSeq" id="WP_061177627.1">
    <property type="nucleotide sequence ID" value="NZ_FCOE02000021.1"/>
</dbReference>